<evidence type="ECO:0000256" key="1">
    <source>
        <dbReference type="SAM" id="MobiDB-lite"/>
    </source>
</evidence>
<feature type="region of interest" description="Disordered" evidence="1">
    <location>
        <begin position="71"/>
        <end position="176"/>
    </location>
</feature>
<evidence type="ECO:0000256" key="2">
    <source>
        <dbReference type="SAM" id="Phobius"/>
    </source>
</evidence>
<keyword evidence="4" id="KW-1185">Reference proteome</keyword>
<gene>
    <name evidence="3" type="ORF">EDB92DRAFT_754328</name>
</gene>
<accession>A0AAD4LEG6</accession>
<keyword evidence="2" id="KW-0472">Membrane</keyword>
<comment type="caution">
    <text evidence="3">The sequence shown here is derived from an EMBL/GenBank/DDBJ whole genome shotgun (WGS) entry which is preliminary data.</text>
</comment>
<organism evidence="3 4">
    <name type="scientific">Lactarius akahatsu</name>
    <dbReference type="NCBI Taxonomy" id="416441"/>
    <lineage>
        <taxon>Eukaryota</taxon>
        <taxon>Fungi</taxon>
        <taxon>Dikarya</taxon>
        <taxon>Basidiomycota</taxon>
        <taxon>Agaricomycotina</taxon>
        <taxon>Agaricomycetes</taxon>
        <taxon>Russulales</taxon>
        <taxon>Russulaceae</taxon>
        <taxon>Lactarius</taxon>
    </lineage>
</organism>
<keyword evidence="2" id="KW-0812">Transmembrane</keyword>
<name>A0AAD4LEG6_9AGAM</name>
<proteinExistence type="predicted"/>
<keyword evidence="2" id="KW-1133">Transmembrane helix</keyword>
<protein>
    <submittedName>
        <fullName evidence="3">Uncharacterized protein</fullName>
    </submittedName>
</protein>
<evidence type="ECO:0000313" key="3">
    <source>
        <dbReference type="EMBL" id="KAH8990519.1"/>
    </source>
</evidence>
<dbReference type="AlphaFoldDB" id="A0AAD4LEG6"/>
<reference evidence="3" key="1">
    <citation type="submission" date="2022-01" db="EMBL/GenBank/DDBJ databases">
        <title>Comparative genomics reveals a dynamic genome evolution in the ectomycorrhizal milk-cap (Lactarius) mushrooms.</title>
        <authorList>
            <consortium name="DOE Joint Genome Institute"/>
            <person name="Lebreton A."/>
            <person name="Tang N."/>
            <person name="Kuo A."/>
            <person name="LaButti K."/>
            <person name="Drula E."/>
            <person name="Barry K."/>
            <person name="Clum A."/>
            <person name="Lipzen A."/>
            <person name="Mousain D."/>
            <person name="Ng V."/>
            <person name="Wang R."/>
            <person name="Wang X."/>
            <person name="Dai Y."/>
            <person name="Henrissat B."/>
            <person name="Grigoriev I.V."/>
            <person name="Guerin-Laguette A."/>
            <person name="Yu F."/>
            <person name="Martin F.M."/>
        </authorList>
    </citation>
    <scope>NUCLEOTIDE SEQUENCE</scope>
    <source>
        <strain evidence="3">QP</strain>
    </source>
</reference>
<evidence type="ECO:0000313" key="4">
    <source>
        <dbReference type="Proteomes" id="UP001201163"/>
    </source>
</evidence>
<feature type="transmembrane region" description="Helical" evidence="2">
    <location>
        <begin position="34"/>
        <end position="57"/>
    </location>
</feature>
<sequence>MAYSPSLNDFPFHVRSQKGQESEILHGHRAKTPIVSAIVSSACVIAIWAIALLGFLWKQYKKRIRAKRRAARGLPPKVKQPKKPLPTFIVPPDPAVITGQREPGERAIVPKHRSSGDNTPRSPTAMVHNSALSEGQQHDEMIARQVFSKHSSLDPPKHEKHEKRRCKSNTGNGNGR</sequence>
<dbReference type="EMBL" id="JAKELL010000030">
    <property type="protein sequence ID" value="KAH8990519.1"/>
    <property type="molecule type" value="Genomic_DNA"/>
</dbReference>
<dbReference type="Proteomes" id="UP001201163">
    <property type="component" value="Unassembled WGS sequence"/>
</dbReference>